<dbReference type="RefSeq" id="WP_006978259.1">
    <property type="nucleotide sequence ID" value="NZ_ABVL01000002.1"/>
</dbReference>
<dbReference type="Gene3D" id="3.50.50.60">
    <property type="entry name" value="FAD/NAD(P)-binding domain"/>
    <property type="match status" value="1"/>
</dbReference>
<keyword evidence="2" id="KW-0503">Monooxygenase</keyword>
<dbReference type="Proteomes" id="UP000005824">
    <property type="component" value="Unassembled WGS sequence"/>
</dbReference>
<dbReference type="PANTHER" id="PTHR43747">
    <property type="entry name" value="FAD-BINDING PROTEIN"/>
    <property type="match status" value="1"/>
</dbReference>
<accession>B4CW95</accession>
<keyword evidence="3" id="KW-1185">Reference proteome</keyword>
<dbReference type="FunCoup" id="B4CW95">
    <property type="interactions" value="562"/>
</dbReference>
<organism evidence="2 3">
    <name type="scientific">Chthoniobacter flavus Ellin428</name>
    <dbReference type="NCBI Taxonomy" id="497964"/>
    <lineage>
        <taxon>Bacteria</taxon>
        <taxon>Pseudomonadati</taxon>
        <taxon>Verrucomicrobiota</taxon>
        <taxon>Spartobacteria</taxon>
        <taxon>Chthoniobacterales</taxon>
        <taxon>Chthoniobacteraceae</taxon>
        <taxon>Chthoniobacter</taxon>
    </lineage>
</organism>
<evidence type="ECO:0000313" key="2">
    <source>
        <dbReference type="EMBL" id="EDY21687.1"/>
    </source>
</evidence>
<reference evidence="2 3" key="1">
    <citation type="journal article" date="2011" name="J. Bacteriol.">
        <title>Genome sequence of Chthoniobacter flavus Ellin428, an aerobic heterotrophic soil bacterium.</title>
        <authorList>
            <person name="Kant R."/>
            <person name="van Passel M.W."/>
            <person name="Palva A."/>
            <person name="Lucas S."/>
            <person name="Lapidus A."/>
            <person name="Glavina Del Rio T."/>
            <person name="Dalin E."/>
            <person name="Tice H."/>
            <person name="Bruce D."/>
            <person name="Goodwin L."/>
            <person name="Pitluck S."/>
            <person name="Larimer F.W."/>
            <person name="Land M.L."/>
            <person name="Hauser L."/>
            <person name="Sangwan P."/>
            <person name="de Vos W.M."/>
            <person name="Janssen P.H."/>
            <person name="Smidt H."/>
        </authorList>
    </citation>
    <scope>NUCLEOTIDE SEQUENCE [LARGE SCALE GENOMIC DNA]</scope>
    <source>
        <strain evidence="2 3">Ellin428</strain>
    </source>
</reference>
<proteinExistence type="predicted"/>
<dbReference type="InParanoid" id="B4CW95"/>
<dbReference type="GO" id="GO:0071949">
    <property type="term" value="F:FAD binding"/>
    <property type="evidence" value="ECO:0007669"/>
    <property type="project" value="InterPro"/>
</dbReference>
<dbReference type="InterPro" id="IPR050816">
    <property type="entry name" value="Flavin-dep_Halogenase_NPB"/>
</dbReference>
<dbReference type="InterPro" id="IPR036188">
    <property type="entry name" value="FAD/NAD-bd_sf"/>
</dbReference>
<evidence type="ECO:0000259" key="1">
    <source>
        <dbReference type="Pfam" id="PF01494"/>
    </source>
</evidence>
<dbReference type="GO" id="GO:0004497">
    <property type="term" value="F:monooxygenase activity"/>
    <property type="evidence" value="ECO:0007669"/>
    <property type="project" value="UniProtKB-KW"/>
</dbReference>
<evidence type="ECO:0000313" key="3">
    <source>
        <dbReference type="Proteomes" id="UP000005824"/>
    </source>
</evidence>
<dbReference type="InterPro" id="IPR002938">
    <property type="entry name" value="FAD-bd"/>
</dbReference>
<dbReference type="AlphaFoldDB" id="B4CW95"/>
<dbReference type="EMBL" id="ABVL01000002">
    <property type="protein sequence ID" value="EDY21687.1"/>
    <property type="molecule type" value="Genomic_DNA"/>
</dbReference>
<name>B4CW95_9BACT</name>
<dbReference type="eggNOG" id="COG0644">
    <property type="taxonomic scope" value="Bacteria"/>
</dbReference>
<dbReference type="PANTHER" id="PTHR43747:SF1">
    <property type="entry name" value="SLR1998 PROTEIN"/>
    <property type="match status" value="1"/>
</dbReference>
<feature type="domain" description="FAD-binding" evidence="1">
    <location>
        <begin position="7"/>
        <end position="141"/>
    </location>
</feature>
<dbReference type="Pfam" id="PF01494">
    <property type="entry name" value="FAD_binding_3"/>
    <property type="match status" value="1"/>
</dbReference>
<dbReference type="SUPFAM" id="SSF51905">
    <property type="entry name" value="FAD/NAD(P)-binding domain"/>
    <property type="match status" value="1"/>
</dbReference>
<protein>
    <submittedName>
        <fullName evidence="2">Monooxygenase FAD-binding</fullName>
    </submittedName>
</protein>
<gene>
    <name evidence="2" type="ORF">CfE428DRAFT_0932</name>
</gene>
<keyword evidence="2" id="KW-0560">Oxidoreductase</keyword>
<sequence length="414" mass="45890" precursor="true">MKQQIKTVGIVGSGPSGATLASLLALKGVDVTIFDDGRRPDLIVGESLIPSIIPVMRKLGLEERVAAICQHKPGVTFTFGRDQAIDFCFDSVEGVLPTYSYNSPRPALDRLFDERADELGAKRARVRAKVERVGQDGLKLADETLAAAPWLNGRQPDLLVDSTGRARLFARTLEIPAEVGPRRDVAYFAHYEGVAAHPIEGQVVIGRMDHAGWSWRIPLRDCMSVGIVLNKDDAAQLGATPEERLEAAIDRDSQLSDAGKNRRRISEVAVYTNYQLVSERGHGPGWVMTGDAFGFVDPMLSPGMWLALRSAEVLTENLDNLPAYTREMRKLIKAWMDLVQYFYDGRMFAMYHTGAYFERTYPGKISDTIKYHVNRLIASMAAGATTTSVFSRGFIKFMARHGIRKSNPVELAIR</sequence>
<comment type="caution">
    <text evidence="2">The sequence shown here is derived from an EMBL/GenBank/DDBJ whole genome shotgun (WGS) entry which is preliminary data.</text>
</comment>
<dbReference type="STRING" id="497964.CfE428DRAFT_0932"/>